<keyword evidence="5" id="KW-1185">Reference proteome</keyword>
<dbReference type="PANTHER" id="PTHR43038">
    <property type="entry name" value="ATP-BINDING CASSETTE, SUB-FAMILY H, MEMBER 1"/>
    <property type="match status" value="1"/>
</dbReference>
<dbReference type="CDD" id="cd03230">
    <property type="entry name" value="ABC_DR_subfamily_A"/>
    <property type="match status" value="1"/>
</dbReference>
<proteinExistence type="predicted"/>
<reference evidence="5" key="1">
    <citation type="journal article" date="2019" name="Int. J. Syst. Evol. Microbiol.">
        <title>The Global Catalogue of Microorganisms (GCM) 10K type strain sequencing project: providing services to taxonomists for standard genome sequencing and annotation.</title>
        <authorList>
            <consortium name="The Broad Institute Genomics Platform"/>
            <consortium name="The Broad Institute Genome Sequencing Center for Infectious Disease"/>
            <person name="Wu L."/>
            <person name="Ma J."/>
        </authorList>
    </citation>
    <scope>NUCLEOTIDE SEQUENCE [LARGE SCALE GENOMIC DNA]</scope>
    <source>
        <strain evidence="5">CGMCC 4.7275</strain>
    </source>
</reference>
<dbReference type="SMART" id="SM00382">
    <property type="entry name" value="AAA"/>
    <property type="match status" value="1"/>
</dbReference>
<protein>
    <submittedName>
        <fullName evidence="4">Multidrug ABC transporter ATP-binding protein</fullName>
    </submittedName>
</protein>
<organism evidence="4 5">
    <name type="scientific">Streptomyces camponoticapitis</name>
    <dbReference type="NCBI Taxonomy" id="1616125"/>
    <lineage>
        <taxon>Bacteria</taxon>
        <taxon>Bacillati</taxon>
        <taxon>Actinomycetota</taxon>
        <taxon>Actinomycetes</taxon>
        <taxon>Kitasatosporales</taxon>
        <taxon>Streptomycetaceae</taxon>
        <taxon>Streptomyces</taxon>
    </lineage>
</organism>
<dbReference type="InterPro" id="IPR017871">
    <property type="entry name" value="ABC_transporter-like_CS"/>
</dbReference>
<evidence type="ECO:0000256" key="2">
    <source>
        <dbReference type="ARBA" id="ARBA00022840"/>
    </source>
</evidence>
<evidence type="ECO:0000259" key="3">
    <source>
        <dbReference type="PROSITE" id="PS50893"/>
    </source>
</evidence>
<dbReference type="RefSeq" id="WP_189108769.1">
    <property type="nucleotide sequence ID" value="NZ_BMMV01000012.1"/>
</dbReference>
<dbReference type="PROSITE" id="PS00211">
    <property type="entry name" value="ABC_TRANSPORTER_1"/>
    <property type="match status" value="1"/>
</dbReference>
<dbReference type="Proteomes" id="UP000660265">
    <property type="component" value="Unassembled WGS sequence"/>
</dbReference>
<comment type="caution">
    <text evidence="4">The sequence shown here is derived from an EMBL/GenBank/DDBJ whole genome shotgun (WGS) entry which is preliminary data.</text>
</comment>
<accession>A0ABQ2EAD2</accession>
<evidence type="ECO:0000256" key="1">
    <source>
        <dbReference type="ARBA" id="ARBA00022741"/>
    </source>
</evidence>
<dbReference type="SUPFAM" id="SSF52540">
    <property type="entry name" value="P-loop containing nucleoside triphosphate hydrolases"/>
    <property type="match status" value="1"/>
</dbReference>
<dbReference type="InterPro" id="IPR003439">
    <property type="entry name" value="ABC_transporter-like_ATP-bd"/>
</dbReference>
<gene>
    <name evidence="4" type="ORF">GCM10011583_38880</name>
</gene>
<name>A0ABQ2EAD2_9ACTN</name>
<evidence type="ECO:0000313" key="4">
    <source>
        <dbReference type="EMBL" id="GGK03369.1"/>
    </source>
</evidence>
<dbReference type="PROSITE" id="PS50893">
    <property type="entry name" value="ABC_TRANSPORTER_2"/>
    <property type="match status" value="1"/>
</dbReference>
<dbReference type="EMBL" id="BMMV01000012">
    <property type="protein sequence ID" value="GGK03369.1"/>
    <property type="molecule type" value="Genomic_DNA"/>
</dbReference>
<sequence length="256" mass="27788">MNKAEAAIRAHGLRVVRGERTVLRDLDFAVPPGRITGLLGPSGCGKSTLMRAVVGTQAKVTGTLDVLGRPAGDATLRARIGYVTQAPSVYDDLTVRQNLDYFAAVLDPGRSHRDAREETVHRAIADVDLTPHADALAGRLSGGQRNRVSLAVALLGAPELLVLDEPTVGLDPVLRRDLWELFHRIAADRAATLLVSSHVMDEAERCHRLLLMRDGDILADDTPDALRTRTGRETVEDAFLHLVDEANAHALQETPR</sequence>
<feature type="domain" description="ABC transporter" evidence="3">
    <location>
        <begin position="8"/>
        <end position="239"/>
    </location>
</feature>
<keyword evidence="1" id="KW-0547">Nucleotide-binding</keyword>
<dbReference type="InterPro" id="IPR003593">
    <property type="entry name" value="AAA+_ATPase"/>
</dbReference>
<keyword evidence="2 4" id="KW-0067">ATP-binding</keyword>
<dbReference type="PANTHER" id="PTHR43038:SF3">
    <property type="entry name" value="ABC TRANSPORTER G FAMILY MEMBER 20 ISOFORM X1"/>
    <property type="match status" value="1"/>
</dbReference>
<dbReference type="InterPro" id="IPR027417">
    <property type="entry name" value="P-loop_NTPase"/>
</dbReference>
<evidence type="ECO:0000313" key="5">
    <source>
        <dbReference type="Proteomes" id="UP000660265"/>
    </source>
</evidence>
<dbReference type="Pfam" id="PF00005">
    <property type="entry name" value="ABC_tran"/>
    <property type="match status" value="1"/>
</dbReference>
<dbReference type="Gene3D" id="3.40.50.300">
    <property type="entry name" value="P-loop containing nucleotide triphosphate hydrolases"/>
    <property type="match status" value="1"/>
</dbReference>
<dbReference type="GO" id="GO:0005524">
    <property type="term" value="F:ATP binding"/>
    <property type="evidence" value="ECO:0007669"/>
    <property type="project" value="UniProtKB-KW"/>
</dbReference>